<protein>
    <submittedName>
        <fullName evidence="3">MCE family protein</fullName>
    </submittedName>
</protein>
<reference evidence="5" key="1">
    <citation type="submission" date="2017-03" db="EMBL/GenBank/DDBJ databases">
        <title>FDA dAtabase for Regulatory Grade micrObial Sequences (FDA-ARGOS): Supporting development and validation of Infectious Disease Dx tests.</title>
        <authorList>
            <person name="Minogue T."/>
            <person name="Wolcott M."/>
            <person name="Wasieloski L."/>
            <person name="Aguilar W."/>
            <person name="Moore D."/>
            <person name="Tallon L."/>
            <person name="Sadzewicz L."/>
            <person name="Sengamalay N."/>
            <person name="Ott S."/>
            <person name="Godinez A."/>
            <person name="Nagaraj S."/>
            <person name="Nadendla S."/>
            <person name="Geyer C."/>
            <person name="Sichtig H."/>
        </authorList>
    </citation>
    <scope>NUCLEOTIDE SEQUENCE [LARGE SCALE GENOMIC DNA]</scope>
    <source>
        <strain evidence="5">FDAARGOS_252</strain>
    </source>
</reference>
<evidence type="ECO:0000313" key="4">
    <source>
        <dbReference type="EMBL" id="ATQ55505.1"/>
    </source>
</evidence>
<dbReference type="OrthoDB" id="9808689at2"/>
<keyword evidence="5" id="KW-1185">Reference proteome</keyword>
<dbReference type="KEGG" id="pye:A6J80_11860"/>
<evidence type="ECO:0000259" key="2">
    <source>
        <dbReference type="Pfam" id="PF02470"/>
    </source>
</evidence>
<dbReference type="RefSeq" id="WP_028721219.1">
    <property type="nucleotide sequence ID" value="NZ_CAJGAB010000002.1"/>
</dbReference>
<dbReference type="EMBL" id="CP024422">
    <property type="protein sequence ID" value="ATQ55505.1"/>
    <property type="molecule type" value="Genomic_DNA"/>
</dbReference>
<keyword evidence="1" id="KW-0472">Membrane</keyword>
<dbReference type="EMBL" id="CP020442">
    <property type="protein sequence ID" value="ARC36972.1"/>
    <property type="molecule type" value="Genomic_DNA"/>
</dbReference>
<keyword evidence="1" id="KW-1133">Transmembrane helix</keyword>
<evidence type="ECO:0000256" key="1">
    <source>
        <dbReference type="SAM" id="Phobius"/>
    </source>
</evidence>
<accession>A0A1V0GT12</accession>
<evidence type="ECO:0000313" key="5">
    <source>
        <dbReference type="Proteomes" id="UP000191257"/>
    </source>
</evidence>
<evidence type="ECO:0000313" key="3">
    <source>
        <dbReference type="EMBL" id="ARC36972.1"/>
    </source>
</evidence>
<dbReference type="PANTHER" id="PTHR36698:SF2">
    <property type="entry name" value="MCE_MLAD DOMAIN-CONTAINING PROTEIN"/>
    <property type="match status" value="1"/>
</dbReference>
<keyword evidence="1" id="KW-0812">Transmembrane</keyword>
<reference evidence="4 6" key="2">
    <citation type="submission" date="2017-10" db="EMBL/GenBank/DDBJ databases">
        <title>Complete genome sequence of Paracoccus yeei TT13 isolated from human skin.</title>
        <authorList>
            <person name="Lee K."/>
            <person name="Lim J.Y."/>
            <person name="Hwang I."/>
        </authorList>
    </citation>
    <scope>NUCLEOTIDE SEQUENCE [LARGE SCALE GENOMIC DNA]</scope>
    <source>
        <strain evidence="4 6">TT13</strain>
    </source>
</reference>
<proteinExistence type="predicted"/>
<dbReference type="Proteomes" id="UP000229314">
    <property type="component" value="Chromosome"/>
</dbReference>
<dbReference type="InterPro" id="IPR003399">
    <property type="entry name" value="Mce/MlaD"/>
</dbReference>
<dbReference type="GeneID" id="78897333"/>
<name>A0A1V0GT12_9RHOB</name>
<evidence type="ECO:0000313" key="6">
    <source>
        <dbReference type="Proteomes" id="UP000229314"/>
    </source>
</evidence>
<organism evidence="3 5">
    <name type="scientific">Paracoccus yeei</name>
    <dbReference type="NCBI Taxonomy" id="147645"/>
    <lineage>
        <taxon>Bacteria</taxon>
        <taxon>Pseudomonadati</taxon>
        <taxon>Pseudomonadota</taxon>
        <taxon>Alphaproteobacteria</taxon>
        <taxon>Rhodobacterales</taxon>
        <taxon>Paracoccaceae</taxon>
        <taxon>Paracoccus</taxon>
    </lineage>
</organism>
<dbReference type="PANTHER" id="PTHR36698">
    <property type="entry name" value="BLL5892 PROTEIN"/>
    <property type="match status" value="1"/>
</dbReference>
<sequence length="433" mass="46107">METKANFVLIGAFTIAGFLGLVAFLMWFANLSLNRQFAWYDIYFPEVSGLGLSSEVTYAGLTVGKVIDMQLAQGQSGAVRVRVEVAEDTPVRTDSRAAIEITGVTGTSNVAITAGSQDAELLRVAQPDGVPVIPANRSALQTLSDQGPEMISRLNTVAEQMTRLLGQENQDRVRNILDNVERSSANLDKALADVTKATDSIASAASDISGFGDQLGSLGEAAQRTLGNADTALAQFDETAKRADRALDAGTAALDEVRTYVSGDLRGLTQTLDRTATALQSDLSRLTERAGTTMDRLDAALAVGERALASAEGAFGSADRVMNSQIEPVVTDLRATLARFNDAIGSVTEDIPAITARLRNAADSADAAFVSLRGMLDGARAPVQSFARDGLPQFTRLASDLRNLSQNLNQLVTTLRRNPAQVITGPRTPEFRR</sequence>
<feature type="transmembrane region" description="Helical" evidence="1">
    <location>
        <begin position="7"/>
        <end position="28"/>
    </location>
</feature>
<gene>
    <name evidence="3" type="ORF">A6J80_11860</name>
    <name evidence="4" type="ORF">PYTT13_06570</name>
</gene>
<feature type="domain" description="Mce/MlaD" evidence="2">
    <location>
        <begin position="40"/>
        <end position="115"/>
    </location>
</feature>
<dbReference type="STRING" id="147645.A6J80_11860"/>
<dbReference type="Proteomes" id="UP000191257">
    <property type="component" value="Chromosome"/>
</dbReference>
<dbReference type="Pfam" id="PF02470">
    <property type="entry name" value="MlaD"/>
    <property type="match status" value="1"/>
</dbReference>
<dbReference type="AlphaFoldDB" id="A0A1V0GT12"/>
<reference evidence="3" key="3">
    <citation type="submission" date="2017-12" db="EMBL/GenBank/DDBJ databases">
        <title>FDA dAtabase for Regulatory Grade micrObial Sequences (FDA-ARGOS): Supporting development and validation of Infectious Disease Dx tests.</title>
        <authorList>
            <person name="Campos J."/>
            <person name="Goldberg B."/>
            <person name="Tallon L."/>
            <person name="Sadzewicz L."/>
            <person name="Sengamalay N."/>
            <person name="Ott S."/>
            <person name="Godinez A."/>
            <person name="Nagaraj S."/>
            <person name="Vyas G."/>
            <person name="Aluvathingal J."/>
            <person name="Nadendla S."/>
            <person name="Geyer C."/>
            <person name="Nandy P."/>
            <person name="Hobson J."/>
            <person name="Sichtig H."/>
        </authorList>
    </citation>
    <scope>NUCLEOTIDE SEQUENCE</scope>
    <source>
        <strain evidence="3">FDAARGOS_252</strain>
    </source>
</reference>
<dbReference type="eggNOG" id="COG1463">
    <property type="taxonomic scope" value="Bacteria"/>
</dbReference>